<dbReference type="Proteomes" id="UP001221142">
    <property type="component" value="Unassembled WGS sequence"/>
</dbReference>
<feature type="compositionally biased region" description="Polar residues" evidence="1">
    <location>
        <begin position="1"/>
        <end position="13"/>
    </location>
</feature>
<accession>A0AAD7F719</accession>
<dbReference type="PANTHER" id="PTHR42032">
    <property type="entry name" value="YALI0E30679P"/>
    <property type="match status" value="1"/>
</dbReference>
<dbReference type="PANTHER" id="PTHR42032:SF1">
    <property type="entry name" value="YALI0E30679P"/>
    <property type="match status" value="1"/>
</dbReference>
<evidence type="ECO:0000313" key="4">
    <source>
        <dbReference type="Proteomes" id="UP001221142"/>
    </source>
</evidence>
<evidence type="ECO:0000256" key="2">
    <source>
        <dbReference type="SAM" id="Phobius"/>
    </source>
</evidence>
<feature type="compositionally biased region" description="Polar residues" evidence="1">
    <location>
        <begin position="27"/>
        <end position="37"/>
    </location>
</feature>
<feature type="region of interest" description="Disordered" evidence="1">
    <location>
        <begin position="1"/>
        <end position="81"/>
    </location>
</feature>
<keyword evidence="2" id="KW-0812">Transmembrane</keyword>
<dbReference type="AlphaFoldDB" id="A0AAD7F719"/>
<reference evidence="3" key="1">
    <citation type="submission" date="2023-03" db="EMBL/GenBank/DDBJ databases">
        <title>Massive genome expansion in bonnet fungi (Mycena s.s.) driven by repeated elements and novel gene families across ecological guilds.</title>
        <authorList>
            <consortium name="Lawrence Berkeley National Laboratory"/>
            <person name="Harder C.B."/>
            <person name="Miyauchi S."/>
            <person name="Viragh M."/>
            <person name="Kuo A."/>
            <person name="Thoen E."/>
            <person name="Andreopoulos B."/>
            <person name="Lu D."/>
            <person name="Skrede I."/>
            <person name="Drula E."/>
            <person name="Henrissat B."/>
            <person name="Morin E."/>
            <person name="Kohler A."/>
            <person name="Barry K."/>
            <person name="LaButti K."/>
            <person name="Morin E."/>
            <person name="Salamov A."/>
            <person name="Lipzen A."/>
            <person name="Mereny Z."/>
            <person name="Hegedus B."/>
            <person name="Baldrian P."/>
            <person name="Stursova M."/>
            <person name="Weitz H."/>
            <person name="Taylor A."/>
            <person name="Grigoriev I.V."/>
            <person name="Nagy L.G."/>
            <person name="Martin F."/>
            <person name="Kauserud H."/>
        </authorList>
    </citation>
    <scope>NUCLEOTIDE SEQUENCE</scope>
    <source>
        <strain evidence="3">9284</strain>
    </source>
</reference>
<keyword evidence="2" id="KW-0472">Membrane</keyword>
<proteinExistence type="predicted"/>
<feature type="compositionally biased region" description="Acidic residues" evidence="1">
    <location>
        <begin position="61"/>
        <end position="70"/>
    </location>
</feature>
<evidence type="ECO:0000256" key="1">
    <source>
        <dbReference type="SAM" id="MobiDB-lite"/>
    </source>
</evidence>
<gene>
    <name evidence="3" type="ORF">FB45DRAFT_459319</name>
</gene>
<feature type="transmembrane region" description="Helical" evidence="2">
    <location>
        <begin position="184"/>
        <end position="203"/>
    </location>
</feature>
<protein>
    <submittedName>
        <fullName evidence="3">Uncharacterized protein</fullName>
    </submittedName>
</protein>
<organism evidence="3 4">
    <name type="scientific">Roridomyces roridus</name>
    <dbReference type="NCBI Taxonomy" id="1738132"/>
    <lineage>
        <taxon>Eukaryota</taxon>
        <taxon>Fungi</taxon>
        <taxon>Dikarya</taxon>
        <taxon>Basidiomycota</taxon>
        <taxon>Agaricomycotina</taxon>
        <taxon>Agaricomycetes</taxon>
        <taxon>Agaricomycetidae</taxon>
        <taxon>Agaricales</taxon>
        <taxon>Marasmiineae</taxon>
        <taxon>Mycenaceae</taxon>
        <taxon>Roridomyces</taxon>
    </lineage>
</organism>
<keyword evidence="4" id="KW-1185">Reference proteome</keyword>
<evidence type="ECO:0000313" key="3">
    <source>
        <dbReference type="EMBL" id="KAJ7606198.1"/>
    </source>
</evidence>
<sequence length="476" mass="51743">MSGETSARLSSTPLRRRMHILERASRSFATAESSTRNGDADDGDDDMQPLPSPPTSYDYHFDEDDEDEEEHGSVGEDGGISTATAAPFYPDAVYEPPPSSSWYKPSYTVLLALAPPIANWLTGGDHLKDLLLLLLLVFYLHQLIEVPWNLYHAARPRRLPTSAVPSAQPLMATRAQSELRRLELFLLFICFLAPLLGVALLRSLATVTTGSPTPISWFSTSIFALLTGLRPLRELTARITSRTSILHTQSHAYTAPPPPPPTAPDAQVAALTAQVAALEAAVARLTQREEALYAYVEDALAPLEKGMRRVERRVGKLRAARKAEQEPEPPVTPGGSTIFVPAQRKSLLTTWLSSPTVNPIPMRPAPPPPVPKLQMPIQSPRRLHLDSIPEEEVEYVAVASTSSSVRTLPPAYSAPPPVAVHAKPKPALLTREAILALLPATPAALGRALVVLALWPVWLVLLPVRVGLRYLVGAMG</sequence>
<name>A0AAD7F719_9AGAR</name>
<keyword evidence="2" id="KW-1133">Transmembrane helix</keyword>
<dbReference type="EMBL" id="JARKIF010000061">
    <property type="protein sequence ID" value="KAJ7606198.1"/>
    <property type="molecule type" value="Genomic_DNA"/>
</dbReference>
<comment type="caution">
    <text evidence="3">The sequence shown here is derived from an EMBL/GenBank/DDBJ whole genome shotgun (WGS) entry which is preliminary data.</text>
</comment>